<comment type="domain">
    <text evidence="6">The N-terminal region contains the highly conserved SGGXDS motif, predicted to be a P-loop motif involved in ATP binding.</text>
</comment>
<dbReference type="InterPro" id="IPR014729">
    <property type="entry name" value="Rossmann-like_a/b/a_fold"/>
</dbReference>
<name>A0A2I1PC20_9MICO</name>
<dbReference type="EC" id="6.3.4.19" evidence="6"/>
<dbReference type="GO" id="GO:0006400">
    <property type="term" value="P:tRNA modification"/>
    <property type="evidence" value="ECO:0007669"/>
    <property type="project" value="UniProtKB-UniRule"/>
</dbReference>
<comment type="caution">
    <text evidence="9">The sequence shown here is derived from an EMBL/GenBank/DDBJ whole genome shotgun (WGS) entry which is preliminary data.</text>
</comment>
<dbReference type="Pfam" id="PF01171">
    <property type="entry name" value="ATP_bind_3"/>
    <property type="match status" value="1"/>
</dbReference>
<keyword evidence="1 6" id="KW-0436">Ligase</keyword>
<gene>
    <name evidence="6 9" type="primary">tilS</name>
    <name evidence="9" type="ORF">CYJ76_03750</name>
</gene>
<comment type="similarity">
    <text evidence="6">Belongs to the tRNA(Ile)-lysidine synthase family.</text>
</comment>
<dbReference type="Proteomes" id="UP000234206">
    <property type="component" value="Unassembled WGS sequence"/>
</dbReference>
<dbReference type="EMBL" id="PKIZ01000005">
    <property type="protein sequence ID" value="PKZ42170.1"/>
    <property type="molecule type" value="Genomic_DNA"/>
</dbReference>
<organism evidence="9 10">
    <name type="scientific">Kytococcus schroeteri</name>
    <dbReference type="NCBI Taxonomy" id="138300"/>
    <lineage>
        <taxon>Bacteria</taxon>
        <taxon>Bacillati</taxon>
        <taxon>Actinomycetota</taxon>
        <taxon>Actinomycetes</taxon>
        <taxon>Micrococcales</taxon>
        <taxon>Kytococcaceae</taxon>
        <taxon>Kytococcus</taxon>
    </lineage>
</organism>
<dbReference type="Gene3D" id="3.40.50.620">
    <property type="entry name" value="HUPs"/>
    <property type="match status" value="1"/>
</dbReference>
<keyword evidence="6" id="KW-0963">Cytoplasm</keyword>
<protein>
    <recommendedName>
        <fullName evidence="6">tRNA(Ile)-lysidine synthase</fullName>
        <ecNumber evidence="6">6.3.4.19</ecNumber>
    </recommendedName>
    <alternativeName>
        <fullName evidence="6">tRNA(Ile)-2-lysyl-cytidine synthase</fullName>
    </alternativeName>
    <alternativeName>
        <fullName evidence="6">tRNA(Ile)-lysidine synthetase</fullName>
    </alternativeName>
</protein>
<keyword evidence="10" id="KW-1185">Reference proteome</keyword>
<evidence type="ECO:0000256" key="3">
    <source>
        <dbReference type="ARBA" id="ARBA00022741"/>
    </source>
</evidence>
<evidence type="ECO:0000313" key="9">
    <source>
        <dbReference type="EMBL" id="PKZ42170.1"/>
    </source>
</evidence>
<dbReference type="InterPro" id="IPR012094">
    <property type="entry name" value="tRNA_Ile_lys_synt"/>
</dbReference>
<comment type="subcellular location">
    <subcellularLocation>
        <location evidence="6">Cytoplasm</location>
    </subcellularLocation>
</comment>
<evidence type="ECO:0000256" key="4">
    <source>
        <dbReference type="ARBA" id="ARBA00022840"/>
    </source>
</evidence>
<keyword evidence="3 6" id="KW-0547">Nucleotide-binding</keyword>
<dbReference type="SUPFAM" id="SSF82829">
    <property type="entry name" value="MesJ substrate recognition domain-like"/>
    <property type="match status" value="1"/>
</dbReference>
<dbReference type="GO" id="GO:0032267">
    <property type="term" value="F:tRNA(Ile)-lysidine synthase activity"/>
    <property type="evidence" value="ECO:0007669"/>
    <property type="project" value="UniProtKB-EC"/>
</dbReference>
<evidence type="ECO:0000256" key="2">
    <source>
        <dbReference type="ARBA" id="ARBA00022694"/>
    </source>
</evidence>
<evidence type="ECO:0000256" key="5">
    <source>
        <dbReference type="ARBA" id="ARBA00048539"/>
    </source>
</evidence>
<dbReference type="CDD" id="cd01992">
    <property type="entry name" value="TilS_N"/>
    <property type="match status" value="1"/>
</dbReference>
<accession>A0A2I1PC20</accession>
<evidence type="ECO:0000256" key="7">
    <source>
        <dbReference type="SAM" id="MobiDB-lite"/>
    </source>
</evidence>
<evidence type="ECO:0000259" key="8">
    <source>
        <dbReference type="Pfam" id="PF01171"/>
    </source>
</evidence>
<dbReference type="SUPFAM" id="SSF52402">
    <property type="entry name" value="Adenine nucleotide alpha hydrolases-like"/>
    <property type="match status" value="1"/>
</dbReference>
<dbReference type="OrthoDB" id="5244702at2"/>
<dbReference type="PANTHER" id="PTHR43033">
    <property type="entry name" value="TRNA(ILE)-LYSIDINE SYNTHASE-RELATED"/>
    <property type="match status" value="1"/>
</dbReference>
<dbReference type="InterPro" id="IPR011063">
    <property type="entry name" value="TilS/TtcA_N"/>
</dbReference>
<dbReference type="GO" id="GO:0005737">
    <property type="term" value="C:cytoplasm"/>
    <property type="evidence" value="ECO:0007669"/>
    <property type="project" value="UniProtKB-SubCell"/>
</dbReference>
<dbReference type="InterPro" id="IPR012795">
    <property type="entry name" value="tRNA_Ile_lys_synt_N"/>
</dbReference>
<comment type="function">
    <text evidence="6">Ligates lysine onto the cytidine present at position 34 of the AUA codon-specific tRNA(Ile) that contains the anticodon CAU, in an ATP-dependent manner. Cytidine is converted to lysidine, thus changing the amino acid specificity of the tRNA from methionine to isoleucine.</text>
</comment>
<comment type="catalytic activity">
    <reaction evidence="5 6">
        <text>cytidine(34) in tRNA(Ile2) + L-lysine + ATP = lysidine(34) in tRNA(Ile2) + AMP + diphosphate + H(+)</text>
        <dbReference type="Rhea" id="RHEA:43744"/>
        <dbReference type="Rhea" id="RHEA-COMP:10625"/>
        <dbReference type="Rhea" id="RHEA-COMP:10670"/>
        <dbReference type="ChEBI" id="CHEBI:15378"/>
        <dbReference type="ChEBI" id="CHEBI:30616"/>
        <dbReference type="ChEBI" id="CHEBI:32551"/>
        <dbReference type="ChEBI" id="CHEBI:33019"/>
        <dbReference type="ChEBI" id="CHEBI:82748"/>
        <dbReference type="ChEBI" id="CHEBI:83665"/>
        <dbReference type="ChEBI" id="CHEBI:456215"/>
        <dbReference type="EC" id="6.3.4.19"/>
    </reaction>
</comment>
<feature type="region of interest" description="Disordered" evidence="7">
    <location>
        <begin position="336"/>
        <end position="357"/>
    </location>
</feature>
<evidence type="ECO:0000256" key="6">
    <source>
        <dbReference type="HAMAP-Rule" id="MF_01161"/>
    </source>
</evidence>
<reference evidence="9 10" key="1">
    <citation type="submission" date="2017-12" db="EMBL/GenBank/DDBJ databases">
        <title>Phylogenetic diversity of female urinary microbiome.</title>
        <authorList>
            <person name="Thomas-White K."/>
            <person name="Wolfe A.J."/>
        </authorList>
    </citation>
    <scope>NUCLEOTIDE SEQUENCE [LARGE SCALE GENOMIC DNA]</scope>
    <source>
        <strain evidence="9 10">UMB1298</strain>
    </source>
</reference>
<keyword evidence="4 6" id="KW-0067">ATP-binding</keyword>
<dbReference type="GO" id="GO:0005524">
    <property type="term" value="F:ATP binding"/>
    <property type="evidence" value="ECO:0007669"/>
    <property type="project" value="UniProtKB-UniRule"/>
</dbReference>
<feature type="binding site" evidence="6">
    <location>
        <begin position="34"/>
        <end position="39"/>
    </location>
    <ligand>
        <name>ATP</name>
        <dbReference type="ChEBI" id="CHEBI:30616"/>
    </ligand>
</feature>
<dbReference type="AlphaFoldDB" id="A0A2I1PC20"/>
<evidence type="ECO:0000313" key="10">
    <source>
        <dbReference type="Proteomes" id="UP000234206"/>
    </source>
</evidence>
<dbReference type="RefSeq" id="WP_101849281.1">
    <property type="nucleotide sequence ID" value="NZ_PKIZ01000005.1"/>
</dbReference>
<feature type="domain" description="tRNA(Ile)-lysidine/2-thiocytidine synthase N-terminal" evidence="8">
    <location>
        <begin position="29"/>
        <end position="214"/>
    </location>
</feature>
<keyword evidence="2 6" id="KW-0819">tRNA processing</keyword>
<dbReference type="HAMAP" id="MF_01161">
    <property type="entry name" value="tRNA_Ile_lys_synt"/>
    <property type="match status" value="1"/>
</dbReference>
<dbReference type="PANTHER" id="PTHR43033:SF1">
    <property type="entry name" value="TRNA(ILE)-LYSIDINE SYNTHASE-RELATED"/>
    <property type="match status" value="1"/>
</dbReference>
<dbReference type="NCBIfam" id="TIGR02432">
    <property type="entry name" value="lysidine_TilS_N"/>
    <property type="match status" value="1"/>
</dbReference>
<evidence type="ECO:0000256" key="1">
    <source>
        <dbReference type="ARBA" id="ARBA00022598"/>
    </source>
</evidence>
<proteinExistence type="inferred from homology"/>
<sequence length="357" mass="36784">MPGPPVAVAAVRHAVRAPLAEAVAAGRAVLLAVSGGPDSVAMAAAVAFEADFLARRGGAPRVAAAVVDHGLQPGSGGVAEEAARVCQRLGIDEVGVHRVQVREAGDGPEAAARTARHATLEARRAVLAADLPGGAELWLAHTRDDQAEQVLLGLLRGAGTRSLAAMAPRRGPLVRPLLDLPGATTRQACADLGLPVHHDPHNDDPRFTRVRVRRALDLLAAETGEDLGPALARTAAHARADADLLDALAAERRAGLAVAPDGSVEVAALAGLEEALRPRVWRALVREAAGPGVPDPTSVHLAQLDRLLTAWHGQGAVDVPGPWRWGRWRTVGGDAVVGPIGKNGPAPGDAVRHGRPA</sequence>